<sequence>MSPKGLFNGLETSTTTVAFPNLKELTIKDMKHWKDWVMETLSEVAVMPRLRDLHIYDCPMLKSVPHQILSQSVRTLFIQNCPKLTISCLPLLLEELILDGDAGSLSRSLPFKNNASLKVLYIQYSPHSTLPQGLSQLKALQTLNIVECNSLMCISNELQHLTSLREFYITRCPILGPRCDMVCDYQVSVWQKIKKLIRCFNSHCYARYDTFLYEFGFVVLGHEFDNYLKQKIRDIKSWDWFLEELKKNNNGDEDEDEDEEVSERKRSRNKKGVTRKKQEEANDDEYWTGKSEDDKPDVAKVRTNKRPKYTTRSKGFKKPAKNQTPHSSVDEEEEDDVDEDTLGGFIVTDEEVEDENTDEENEEEEEEEDFDEYKE</sequence>
<protein>
    <submittedName>
        <fullName evidence="2">Uncharacterized protein</fullName>
    </submittedName>
</protein>
<evidence type="ECO:0000313" key="2">
    <source>
        <dbReference type="EMBL" id="KAF6152260.1"/>
    </source>
</evidence>
<feature type="compositionally biased region" description="Basic and acidic residues" evidence="1">
    <location>
        <begin position="290"/>
        <end position="300"/>
    </location>
</feature>
<dbReference type="OrthoDB" id="2018467at2759"/>
<feature type="compositionally biased region" description="Acidic residues" evidence="1">
    <location>
        <begin position="348"/>
        <end position="375"/>
    </location>
</feature>
<gene>
    <name evidence="2" type="ORF">GIB67_005914</name>
</gene>
<name>A0A7J7MBU6_9MAGN</name>
<dbReference type="SUPFAM" id="SSF52047">
    <property type="entry name" value="RNI-like"/>
    <property type="match status" value="1"/>
</dbReference>
<proteinExistence type="predicted"/>
<feature type="compositionally biased region" description="Acidic residues" evidence="1">
    <location>
        <begin position="330"/>
        <end position="341"/>
    </location>
</feature>
<feature type="compositionally biased region" description="Basic residues" evidence="1">
    <location>
        <begin position="302"/>
        <end position="320"/>
    </location>
</feature>
<dbReference type="InterPro" id="IPR032675">
    <property type="entry name" value="LRR_dom_sf"/>
</dbReference>
<evidence type="ECO:0000256" key="1">
    <source>
        <dbReference type="SAM" id="MobiDB-lite"/>
    </source>
</evidence>
<feature type="compositionally biased region" description="Acidic residues" evidence="1">
    <location>
        <begin position="251"/>
        <end position="261"/>
    </location>
</feature>
<dbReference type="PANTHER" id="PTHR37733">
    <property type="entry name" value="SMAD/FHA DOMAIN-CONTAINING PROTEIN"/>
    <property type="match status" value="1"/>
</dbReference>
<comment type="caution">
    <text evidence="2">The sequence shown here is derived from an EMBL/GenBank/DDBJ whole genome shotgun (WGS) entry which is preliminary data.</text>
</comment>
<dbReference type="EMBL" id="JACGCM010001644">
    <property type="protein sequence ID" value="KAF6152260.1"/>
    <property type="molecule type" value="Genomic_DNA"/>
</dbReference>
<dbReference type="Gene3D" id="3.80.10.10">
    <property type="entry name" value="Ribonuclease Inhibitor"/>
    <property type="match status" value="2"/>
</dbReference>
<dbReference type="PANTHER" id="PTHR37733:SF1">
    <property type="entry name" value="SMAD_FHA DOMAIN-CONTAINING PROTEIN"/>
    <property type="match status" value="1"/>
</dbReference>
<feature type="region of interest" description="Disordered" evidence="1">
    <location>
        <begin position="249"/>
        <end position="375"/>
    </location>
</feature>
<reference evidence="2 3" key="1">
    <citation type="journal article" date="2020" name="IScience">
        <title>Genome Sequencing of the Endangered Kingdonia uniflora (Circaeasteraceae, Ranunculales) Reveals Potential Mechanisms of Evolutionary Specialization.</title>
        <authorList>
            <person name="Sun Y."/>
            <person name="Deng T."/>
            <person name="Zhang A."/>
            <person name="Moore M.J."/>
            <person name="Landis J.B."/>
            <person name="Lin N."/>
            <person name="Zhang H."/>
            <person name="Zhang X."/>
            <person name="Huang J."/>
            <person name="Zhang X."/>
            <person name="Sun H."/>
            <person name="Wang H."/>
        </authorList>
    </citation>
    <scope>NUCLEOTIDE SEQUENCE [LARGE SCALE GENOMIC DNA]</scope>
    <source>
        <strain evidence="2">TB1705</strain>
        <tissue evidence="2">Leaf</tissue>
    </source>
</reference>
<keyword evidence="3" id="KW-1185">Reference proteome</keyword>
<dbReference type="Proteomes" id="UP000541444">
    <property type="component" value="Unassembled WGS sequence"/>
</dbReference>
<dbReference type="AlphaFoldDB" id="A0A7J7MBU6"/>
<evidence type="ECO:0000313" key="3">
    <source>
        <dbReference type="Proteomes" id="UP000541444"/>
    </source>
</evidence>
<feature type="compositionally biased region" description="Basic residues" evidence="1">
    <location>
        <begin position="265"/>
        <end position="275"/>
    </location>
</feature>
<accession>A0A7J7MBU6</accession>
<organism evidence="2 3">
    <name type="scientific">Kingdonia uniflora</name>
    <dbReference type="NCBI Taxonomy" id="39325"/>
    <lineage>
        <taxon>Eukaryota</taxon>
        <taxon>Viridiplantae</taxon>
        <taxon>Streptophyta</taxon>
        <taxon>Embryophyta</taxon>
        <taxon>Tracheophyta</taxon>
        <taxon>Spermatophyta</taxon>
        <taxon>Magnoliopsida</taxon>
        <taxon>Ranunculales</taxon>
        <taxon>Circaeasteraceae</taxon>
        <taxon>Kingdonia</taxon>
    </lineage>
</organism>